<keyword evidence="1 7" id="KW-0637">Prenyltransferase</keyword>
<comment type="function">
    <text evidence="7">Flavin prenyltransferase that catalyzes the synthesis of the prenylated FMN cofactor (prenyl-FMN) for 4-hydroxy-3-polyprenylbenzoic acid decarboxylase UbiD. The prenyltransferase is metal-independent and links a dimethylallyl moiety from dimethylallyl monophosphate (DMAP) to the flavin N5 and C6 atoms of FMN.</text>
</comment>
<feature type="binding site" evidence="7">
    <location>
        <position position="172"/>
    </location>
    <ligand>
        <name>dimethylallyl phosphate</name>
        <dbReference type="ChEBI" id="CHEBI:88052"/>
    </ligand>
</feature>
<dbReference type="NCBIfam" id="NF004685">
    <property type="entry name" value="PRK06029.1"/>
    <property type="match status" value="1"/>
</dbReference>
<dbReference type="InterPro" id="IPR036551">
    <property type="entry name" value="Flavin_trans-like"/>
</dbReference>
<evidence type="ECO:0000313" key="9">
    <source>
        <dbReference type="EMBL" id="AMK09947.1"/>
    </source>
</evidence>
<dbReference type="Proteomes" id="UP000055611">
    <property type="component" value="Chromosome"/>
</dbReference>
<dbReference type="KEGG" id="dej:AWY79_01865"/>
<evidence type="ECO:0000256" key="4">
    <source>
        <dbReference type="ARBA" id="ARBA00022679"/>
    </source>
</evidence>
<name>A0A126QJL4_9BACT</name>
<protein>
    <recommendedName>
        <fullName evidence="7">Flavin prenyltransferase UbiX</fullName>
        <ecNumber evidence="7">2.5.1.129</ecNumber>
    </recommendedName>
</protein>
<dbReference type="EMBL" id="SOBK01000008">
    <property type="protein sequence ID" value="TDT87371.1"/>
    <property type="molecule type" value="Genomic_DNA"/>
</dbReference>
<sequence>MEHPKRLTIGISGASGSVLALELLKALKEIPGWETHLVISKGGVRTLEHETRVTESQLTEYATRVYDREDVGANVASGTFVTEGMVIVPCSMKTVAGVCHGYSDNLLLRAADVTIKERRKLVMIARETPLSPIHLRNMLTLSQMGVVIMPPMLTYYTHPRSVADMTNHIVGKILHEFGVEGQDFKRWGNAECVTPLRALS</sequence>
<feature type="binding site" evidence="7">
    <location>
        <position position="156"/>
    </location>
    <ligand>
        <name>dimethylallyl phosphate</name>
        <dbReference type="ChEBI" id="CHEBI:88052"/>
    </ligand>
</feature>
<feature type="binding site" evidence="7">
    <location>
        <position position="126"/>
    </location>
    <ligand>
        <name>FMN</name>
        <dbReference type="ChEBI" id="CHEBI:58210"/>
    </ligand>
</feature>
<dbReference type="Proteomes" id="UP000295506">
    <property type="component" value="Unassembled WGS sequence"/>
</dbReference>
<dbReference type="NCBIfam" id="TIGR00421">
    <property type="entry name" value="ubiX_pad"/>
    <property type="match status" value="1"/>
</dbReference>
<dbReference type="InterPro" id="IPR003382">
    <property type="entry name" value="Flavoprotein"/>
</dbReference>
<keyword evidence="2 7" id="KW-0285">Flavoprotein</keyword>
<dbReference type="Pfam" id="PF02441">
    <property type="entry name" value="Flavoprotein"/>
    <property type="match status" value="1"/>
</dbReference>
<dbReference type="AlphaFoldDB" id="A0A126QJL4"/>
<dbReference type="RefSeq" id="WP_066799563.1">
    <property type="nucleotide sequence ID" value="NZ_CP014206.1"/>
</dbReference>
<dbReference type="InterPro" id="IPR004507">
    <property type="entry name" value="UbiX-like"/>
</dbReference>
<proteinExistence type="inferred from homology"/>
<keyword evidence="3 7" id="KW-0288">FMN</keyword>
<evidence type="ECO:0000259" key="8">
    <source>
        <dbReference type="Pfam" id="PF02441"/>
    </source>
</evidence>
<keyword evidence="11" id="KW-1185">Reference proteome</keyword>
<dbReference type="FunFam" id="3.40.50.1950:FF:000001">
    <property type="entry name" value="Flavin prenyltransferase UbiX"/>
    <property type="match status" value="1"/>
</dbReference>
<dbReference type="OrthoDB" id="9781577at2"/>
<feature type="binding site" evidence="7">
    <location>
        <position position="40"/>
    </location>
    <ligand>
        <name>FMN</name>
        <dbReference type="ChEBI" id="CHEBI:58210"/>
    </ligand>
</feature>
<feature type="binding site" evidence="7">
    <location>
        <begin position="13"/>
        <end position="15"/>
    </location>
    <ligand>
        <name>FMN</name>
        <dbReference type="ChEBI" id="CHEBI:58210"/>
    </ligand>
</feature>
<accession>A0A126QJL4</accession>
<evidence type="ECO:0000313" key="10">
    <source>
        <dbReference type="EMBL" id="TDT87371.1"/>
    </source>
</evidence>
<evidence type="ECO:0000256" key="3">
    <source>
        <dbReference type="ARBA" id="ARBA00022643"/>
    </source>
</evidence>
<evidence type="ECO:0000313" key="12">
    <source>
        <dbReference type="Proteomes" id="UP000295506"/>
    </source>
</evidence>
<dbReference type="EMBL" id="CP014206">
    <property type="protein sequence ID" value="AMK09947.1"/>
    <property type="molecule type" value="Genomic_DNA"/>
</dbReference>
<dbReference type="EC" id="2.5.1.129" evidence="7"/>
<evidence type="ECO:0000256" key="6">
    <source>
        <dbReference type="ARBA" id="ARBA00060793"/>
    </source>
</evidence>
<comment type="caution">
    <text evidence="7">Lacks conserved residue(s) required for the propagation of feature annotation.</text>
</comment>
<dbReference type="GO" id="GO:0106141">
    <property type="term" value="F:flavin prenyltransferase activity"/>
    <property type="evidence" value="ECO:0007669"/>
    <property type="project" value="UniProtKB-EC"/>
</dbReference>
<comment type="similarity">
    <text evidence="6 7">Belongs to the UbiX/PAD1 family.</text>
</comment>
<evidence type="ECO:0000256" key="2">
    <source>
        <dbReference type="ARBA" id="ARBA00022630"/>
    </source>
</evidence>
<reference evidence="10 12" key="2">
    <citation type="submission" date="2019-03" db="EMBL/GenBank/DDBJ databases">
        <title>Genomic Encyclopedia of Type Strains, Phase IV (KMG-IV): sequencing the most valuable type-strain genomes for metagenomic binning, comparative biology and taxonomic classification.</title>
        <authorList>
            <person name="Goeker M."/>
        </authorList>
    </citation>
    <scope>NUCLEOTIDE SEQUENCE [LARGE SCALE GENOMIC DNA]</scope>
    <source>
        <strain evidence="10 12">DSM 101483</strain>
    </source>
</reference>
<evidence type="ECO:0000256" key="7">
    <source>
        <dbReference type="HAMAP-Rule" id="MF_01984"/>
    </source>
</evidence>
<keyword evidence="4 7" id="KW-0808">Transferase</keyword>
<organism evidence="10 12">
    <name type="scientific">Pseudodesulfovibrio indicus</name>
    <dbReference type="NCBI Taxonomy" id="1716143"/>
    <lineage>
        <taxon>Bacteria</taxon>
        <taxon>Pseudomonadati</taxon>
        <taxon>Thermodesulfobacteriota</taxon>
        <taxon>Desulfovibrionia</taxon>
        <taxon>Desulfovibrionales</taxon>
        <taxon>Desulfovibrionaceae</taxon>
    </lineage>
</organism>
<dbReference type="HAMAP" id="MF_01984">
    <property type="entry name" value="ubiX_pad"/>
    <property type="match status" value="1"/>
</dbReference>
<feature type="binding site" evidence="7">
    <location>
        <begin position="91"/>
        <end position="94"/>
    </location>
    <ligand>
        <name>FMN</name>
        <dbReference type="ChEBI" id="CHEBI:58210"/>
    </ligand>
</feature>
<evidence type="ECO:0000256" key="5">
    <source>
        <dbReference type="ARBA" id="ARBA00050612"/>
    </source>
</evidence>
<dbReference type="SUPFAM" id="SSF52507">
    <property type="entry name" value="Homo-oligomeric flavin-containing Cys decarboxylases, HFCD"/>
    <property type="match status" value="1"/>
</dbReference>
<reference evidence="9 11" key="1">
    <citation type="journal article" date="2016" name="Front. Microbiol.">
        <title>Genome Sequence of the Piezophilic, Mesophilic Sulfate-Reducing Bacterium Desulfovibrio indicus J2T.</title>
        <authorList>
            <person name="Cao J."/>
            <person name="Maignien L."/>
            <person name="Shao Z."/>
            <person name="Alain K."/>
            <person name="Jebbar M."/>
        </authorList>
    </citation>
    <scope>NUCLEOTIDE SEQUENCE [LARGE SCALE GENOMIC DNA]</scope>
    <source>
        <strain evidence="9 11">J2</strain>
    </source>
</reference>
<dbReference type="Gene3D" id="3.40.50.1950">
    <property type="entry name" value="Flavin prenyltransferase-like"/>
    <property type="match status" value="1"/>
</dbReference>
<evidence type="ECO:0000313" key="11">
    <source>
        <dbReference type="Proteomes" id="UP000055611"/>
    </source>
</evidence>
<comment type="catalytic activity">
    <reaction evidence="5 7">
        <text>dimethylallyl phosphate + FMNH2 = prenylated FMNH2 + phosphate</text>
        <dbReference type="Rhea" id="RHEA:37743"/>
        <dbReference type="ChEBI" id="CHEBI:43474"/>
        <dbReference type="ChEBI" id="CHEBI:57618"/>
        <dbReference type="ChEBI" id="CHEBI:87467"/>
        <dbReference type="ChEBI" id="CHEBI:88052"/>
        <dbReference type="EC" id="2.5.1.129"/>
    </reaction>
</comment>
<feature type="domain" description="Flavoprotein" evidence="8">
    <location>
        <begin position="5"/>
        <end position="175"/>
    </location>
</feature>
<evidence type="ECO:0000256" key="1">
    <source>
        <dbReference type="ARBA" id="ARBA00022602"/>
    </source>
</evidence>
<gene>
    <name evidence="7" type="primary">ubiX</name>
    <name evidence="9" type="ORF">AWY79_01865</name>
    <name evidence="10" type="ORF">EDC59_10836</name>
</gene>